<feature type="repeat" description="NHL" evidence="2">
    <location>
        <begin position="1301"/>
        <end position="1331"/>
    </location>
</feature>
<dbReference type="EMBL" id="CAJNRF010006175">
    <property type="protein sequence ID" value="CAF2078970.1"/>
    <property type="molecule type" value="Genomic_DNA"/>
</dbReference>
<feature type="repeat" description="NHL" evidence="2">
    <location>
        <begin position="519"/>
        <end position="558"/>
    </location>
</feature>
<feature type="repeat" description="NHL" evidence="2">
    <location>
        <begin position="1247"/>
        <end position="1277"/>
    </location>
</feature>
<dbReference type="Gene3D" id="2.40.10.500">
    <property type="match status" value="6"/>
</dbReference>
<dbReference type="Proteomes" id="UP000663856">
    <property type="component" value="Unassembled WGS sequence"/>
</dbReference>
<dbReference type="Gene3D" id="2.120.10.30">
    <property type="entry name" value="TolB, C-terminal domain"/>
    <property type="match status" value="5"/>
</dbReference>
<dbReference type="GO" id="GO:0008270">
    <property type="term" value="F:zinc ion binding"/>
    <property type="evidence" value="ECO:0007669"/>
    <property type="project" value="UniProtKB-KW"/>
</dbReference>
<dbReference type="InterPro" id="IPR011042">
    <property type="entry name" value="6-blade_b-propeller_TolB-like"/>
</dbReference>
<evidence type="ECO:0008006" key="5">
    <source>
        <dbReference type="Google" id="ProtNLM"/>
    </source>
</evidence>
<dbReference type="SUPFAM" id="SSF63829">
    <property type="entry name" value="Calcium-dependent phosphotriesterase"/>
    <property type="match status" value="1"/>
</dbReference>
<feature type="repeat" description="NHL" evidence="2">
    <location>
        <begin position="60"/>
        <end position="90"/>
    </location>
</feature>
<evidence type="ECO:0000313" key="3">
    <source>
        <dbReference type="EMBL" id="CAF2078970.1"/>
    </source>
</evidence>
<dbReference type="InterPro" id="IPR050952">
    <property type="entry name" value="TRIM-NHL_E3_ligases"/>
</dbReference>
<dbReference type="CDD" id="cd05819">
    <property type="entry name" value="NHL"/>
    <property type="match status" value="4"/>
</dbReference>
<feature type="repeat" description="NHL" evidence="2">
    <location>
        <begin position="686"/>
        <end position="716"/>
    </location>
</feature>
<dbReference type="PROSITE" id="PS51125">
    <property type="entry name" value="NHL"/>
    <property type="match status" value="9"/>
</dbReference>
<dbReference type="SUPFAM" id="SSF101898">
    <property type="entry name" value="NHL repeat"/>
    <property type="match status" value="4"/>
</dbReference>
<dbReference type="PANTHER" id="PTHR24104">
    <property type="entry name" value="E3 UBIQUITIN-PROTEIN LIGASE NHLRC1-RELATED"/>
    <property type="match status" value="1"/>
</dbReference>
<dbReference type="Pfam" id="PF01436">
    <property type="entry name" value="NHL"/>
    <property type="match status" value="7"/>
</dbReference>
<organism evidence="3 4">
    <name type="scientific">Rotaria magnacalcarata</name>
    <dbReference type="NCBI Taxonomy" id="392030"/>
    <lineage>
        <taxon>Eukaryota</taxon>
        <taxon>Metazoa</taxon>
        <taxon>Spiralia</taxon>
        <taxon>Gnathifera</taxon>
        <taxon>Rotifera</taxon>
        <taxon>Eurotatoria</taxon>
        <taxon>Bdelloidea</taxon>
        <taxon>Philodinida</taxon>
        <taxon>Philodinidae</taxon>
        <taxon>Rotaria</taxon>
    </lineage>
</organism>
<evidence type="ECO:0000256" key="2">
    <source>
        <dbReference type="PROSITE-ProRule" id="PRU00504"/>
    </source>
</evidence>
<name>A0A816RSE3_9BILA</name>
<feature type="non-terminal residue" evidence="3">
    <location>
        <position position="1"/>
    </location>
</feature>
<dbReference type="GO" id="GO:0061630">
    <property type="term" value="F:ubiquitin protein ligase activity"/>
    <property type="evidence" value="ECO:0007669"/>
    <property type="project" value="TreeGrafter"/>
</dbReference>
<accession>A0A816RSE3</accession>
<feature type="repeat" description="NHL" evidence="2">
    <location>
        <begin position="206"/>
        <end position="245"/>
    </location>
</feature>
<sequence>MYISTSFKNSLLNFTAPITTTTMAPATPSSNQVCPTAYWNSTFTIVAGSTAAASTALNRLNSPTDITFDGYGNMYVVDTANHRIQLFPPGSTSSTSAVNVAGFTTTGGSGLSEFNTPSSMAVDDNGTMYILDTNNFRVVKWIRGQPLGFTVAGGRGTGTTLDKIGTSYAIYLDDQSNIYISEYANHRVTKWFNGNLTAGIRIAGTSVLGNTTSQLKNPWGIYVDANNTLYVVDQGNHRVQKWTPGSVNATTLAGESGVAGAWSYQFNLPTDITFDQYNNMYIMDSGNDRIQRWWPGSTYGVTVAAAVLSNSKGIAFDPFGGLAVADYSNHRIVLFPAVCPNAPNQVCGTALWSSAFRIVAGTTASAGATATLLNAPIDVTFDGYGNMYVVDFSNHRIQRFRNGSSGTTAGVTVAGFTTAGGGGLSEFNNPSAVALDNNGTMYILDRDNFRVVKWLAGQPLGFTVAGGRGTGTTLDKIGTSYAIYLDDQSNVYISENSNHRVTKWLNGNLAAGTRIAGNSTLGSTPAQLNSPWGIYIDGNYTLYVVDRGNHRVQMWSSGATTGLLIAGESTVAGAWSYQFNSPTAITFDQYNNMFIMDSGNNRIQRWWPGSTYGVTMAAAVLSNPRGMAFDPYGNLVVADYSNHRMVLFPVTCPSPANQVCPTAYWNSTFTIVAGSTAAASTALNRLNSPTDITFDGYGNMYVVDTANHRIQLFPPGSTSSTSAVNVAGFTTTGGSGLSEFNTPSSMAVDDNGTMYILDTNNFRVVKWIRGQPLGFTVAGGRGTGTTLDKIGTSYAIYLDDQSNIYISEYANHRVTKWFNGNLTAGIRIAGTSVLGNTTSQLKNPWGIYVDANNTLYVVDQGNHRVQKWTPGSVNATTLAGESGVAGAWSYQFNLPTDITFDQYNNMYIMDSGNDRIQRWWPGSTYGVTVAAAVLSNSKGIAFDPFGGLAVADYSNHRIVLFPAVCPNAPNQVCGTALWSSAFRIVAGTTASAGATATLLNAPIDVTFDGYGNMYVVDFSNHRIQRFRNGSSGTTAGVTVAGFTTAGGGGLSEFNNPSAVALDNNGTMYILDRDNFRVVKWLAGQPLGFTVAGGRGTGTTLDKIGTSYAIYLDDQSNVYISENSNHRVTKWLNGNLAAGTRIAGNSTLGSTPAQLNSPWGIYIDGNYTLYVVDRGNHRVQMWSSGATTGLLIAGESTVAGAWSYQFNSPTAITFDQYNNMFIMDSGNNRIQRWWPGSTYGVTMAAAVLSNPRGMAFDPYGNLVVADYSNHRMVLFPVTCRNNRIQRWWPGSTYGVTMAAAVLSNPRGMAFDPYGNLVVADYSNHRMVLFPVTC</sequence>
<protein>
    <recommendedName>
        <fullName evidence="5">NHL repeat containing protein</fullName>
    </recommendedName>
</protein>
<gene>
    <name evidence="3" type="ORF">WKI299_LOCUS15724</name>
</gene>
<dbReference type="InterPro" id="IPR001258">
    <property type="entry name" value="NHL_repeat"/>
</dbReference>
<feature type="repeat" description="NHL" evidence="2">
    <location>
        <begin position="621"/>
        <end position="651"/>
    </location>
</feature>
<reference evidence="3" key="1">
    <citation type="submission" date="2021-02" db="EMBL/GenBank/DDBJ databases">
        <authorList>
            <person name="Nowell W R."/>
        </authorList>
    </citation>
    <scope>NUCLEOTIDE SEQUENCE</scope>
</reference>
<dbReference type="GO" id="GO:0043161">
    <property type="term" value="P:proteasome-mediated ubiquitin-dependent protein catabolic process"/>
    <property type="evidence" value="ECO:0007669"/>
    <property type="project" value="TreeGrafter"/>
</dbReference>
<feature type="repeat" description="NHL" evidence="2">
    <location>
        <begin position="832"/>
        <end position="871"/>
    </location>
</feature>
<comment type="caution">
    <text evidence="3">The sequence shown here is derived from an EMBL/GenBank/DDBJ whole genome shotgun (WGS) entry which is preliminary data.</text>
</comment>
<proteinExistence type="predicted"/>
<evidence type="ECO:0000256" key="1">
    <source>
        <dbReference type="ARBA" id="ARBA00022737"/>
    </source>
</evidence>
<feature type="repeat" description="NHL" evidence="2">
    <location>
        <begin position="1145"/>
        <end position="1184"/>
    </location>
</feature>
<dbReference type="PANTHER" id="PTHR24104:SF25">
    <property type="entry name" value="PROTEIN LIN-41"/>
    <property type="match status" value="1"/>
</dbReference>
<dbReference type="GO" id="GO:0000209">
    <property type="term" value="P:protein polyubiquitination"/>
    <property type="evidence" value="ECO:0007669"/>
    <property type="project" value="TreeGrafter"/>
</dbReference>
<evidence type="ECO:0000313" key="4">
    <source>
        <dbReference type="Proteomes" id="UP000663856"/>
    </source>
</evidence>
<keyword evidence="1" id="KW-0677">Repeat</keyword>